<evidence type="ECO:0000256" key="1">
    <source>
        <dbReference type="SAM" id="SignalP"/>
    </source>
</evidence>
<protein>
    <recommendedName>
        <fullName evidence="3">Cystatin domain-containing protein</fullName>
    </recommendedName>
</protein>
<feature type="signal peptide" evidence="1">
    <location>
        <begin position="1"/>
        <end position="19"/>
    </location>
</feature>
<proteinExistence type="predicted"/>
<evidence type="ECO:0008006" key="3">
    <source>
        <dbReference type="Google" id="ProtNLM"/>
    </source>
</evidence>
<sequence length="88" mass="10284">MQLSFSIGVTLLAIVLGQGKEYKKTFESCRQKNPSCQKHNRTALRIVGKYMVVQIIYTYFIFKRDMKVVVVGKDLFFKTEHRLYVVCT</sequence>
<organism evidence="2">
    <name type="scientific">Anguilla anguilla</name>
    <name type="common">European freshwater eel</name>
    <name type="synonym">Muraena anguilla</name>
    <dbReference type="NCBI Taxonomy" id="7936"/>
    <lineage>
        <taxon>Eukaryota</taxon>
        <taxon>Metazoa</taxon>
        <taxon>Chordata</taxon>
        <taxon>Craniata</taxon>
        <taxon>Vertebrata</taxon>
        <taxon>Euteleostomi</taxon>
        <taxon>Actinopterygii</taxon>
        <taxon>Neopterygii</taxon>
        <taxon>Teleostei</taxon>
        <taxon>Anguilliformes</taxon>
        <taxon>Anguillidae</taxon>
        <taxon>Anguilla</taxon>
    </lineage>
</organism>
<name>A0A0E9Q713_ANGAN</name>
<keyword evidence="1" id="KW-0732">Signal</keyword>
<reference evidence="2" key="2">
    <citation type="journal article" date="2015" name="Fish Shellfish Immunol.">
        <title>Early steps in the European eel (Anguilla anguilla)-Vibrio vulnificus interaction in the gills: Role of the RtxA13 toxin.</title>
        <authorList>
            <person name="Callol A."/>
            <person name="Pajuelo D."/>
            <person name="Ebbesson L."/>
            <person name="Teles M."/>
            <person name="MacKenzie S."/>
            <person name="Amaro C."/>
        </authorList>
    </citation>
    <scope>NUCLEOTIDE SEQUENCE</scope>
</reference>
<accession>A0A0E9Q713</accession>
<dbReference type="EMBL" id="GBXM01096694">
    <property type="protein sequence ID" value="JAH11883.1"/>
    <property type="molecule type" value="Transcribed_RNA"/>
</dbReference>
<reference evidence="2" key="1">
    <citation type="submission" date="2014-11" db="EMBL/GenBank/DDBJ databases">
        <authorList>
            <person name="Amaro Gonzalez C."/>
        </authorList>
    </citation>
    <scope>NUCLEOTIDE SEQUENCE</scope>
</reference>
<feature type="chain" id="PRO_5002431293" description="Cystatin domain-containing protein" evidence="1">
    <location>
        <begin position="20"/>
        <end position="88"/>
    </location>
</feature>
<evidence type="ECO:0000313" key="2">
    <source>
        <dbReference type="EMBL" id="JAH11883.1"/>
    </source>
</evidence>
<dbReference type="AlphaFoldDB" id="A0A0E9Q713"/>